<accession>A0A1W0AYY1</accession>
<evidence type="ECO:0000313" key="3">
    <source>
        <dbReference type="Proteomes" id="UP000188836"/>
    </source>
</evidence>
<dbReference type="Gene3D" id="2.60.60.30">
    <property type="entry name" value="sav2460 like domains"/>
    <property type="match status" value="2"/>
</dbReference>
<dbReference type="PANTHER" id="PTHR32097">
    <property type="entry name" value="CAMP-BINDING PROTEIN 1-RELATED"/>
    <property type="match status" value="1"/>
</dbReference>
<dbReference type="Pfam" id="PF02342">
    <property type="entry name" value="TerD"/>
    <property type="match status" value="2"/>
</dbReference>
<name>A0A1W0AYY1_9NOCA</name>
<dbReference type="InterPro" id="IPR003325">
    <property type="entry name" value="TerD"/>
</dbReference>
<evidence type="ECO:0000313" key="2">
    <source>
        <dbReference type="EMBL" id="ONM48907.1"/>
    </source>
</evidence>
<dbReference type="InterPro" id="IPR051324">
    <property type="entry name" value="Stress/Tellurium_Resist"/>
</dbReference>
<proteinExistence type="predicted"/>
<comment type="caution">
    <text evidence="2">The sequence shown here is derived from an EMBL/GenBank/DDBJ whole genome shotgun (WGS) entry which is preliminary data.</text>
</comment>
<sequence length="374" mass="38862">MNEGIQQQQIDPVGVDTLTVSAQTATPAHIAAVLLTPDGALRDHAGFVFANQTEAPGVRLADTAPGHTPSLAISLSAIPHSITAVRIVIVLDNPHLTFAAAPALQVSDLNGNTVYHNSFPGVSAASAVAPIDIERAGAGWQINTVGRGYAGGFAAVLAEHHVRVGGRGEPRRQIEAAPLTLGRPLGLAPGQAVRLRTDTGETLNLVRLGLGWDPVPGATHSSDTAAHADLDAAALLFDREHHLLDAVYFAQLTSNDGSVRHLGDSMTGQGRGENEVIAVDLSRIHPQVATVVLVVTSYSGHSFDMIGNAFCRLVDGSSGVELAHLDLRGGGSHTGMVMAKLYLAATGWKMQAIGEAIAATHPGEAVPQLTHHLA</sequence>
<evidence type="ECO:0000259" key="1">
    <source>
        <dbReference type="Pfam" id="PF02342"/>
    </source>
</evidence>
<dbReference type="STRING" id="1538463.B0T36_09420"/>
<dbReference type="OrthoDB" id="56224at2"/>
<dbReference type="PANTHER" id="PTHR32097:SF17">
    <property type="entry name" value="CAMP-BINDING PROTEIN 1-RELATED"/>
    <property type="match status" value="1"/>
</dbReference>
<feature type="domain" description="TerD" evidence="1">
    <location>
        <begin position="24"/>
        <end position="159"/>
    </location>
</feature>
<reference evidence="2 3" key="1">
    <citation type="journal article" date="2016" name="Antonie Van Leeuwenhoek">
        <title>Nocardia donostiensis sp. nov., isolated from human respiratory specimens.</title>
        <authorList>
            <person name="Ercibengoa M."/>
            <person name="Bell M."/>
            <person name="Marimon J.M."/>
            <person name="Humrighouse B."/>
            <person name="Klenk H.P."/>
            <person name="Potter G."/>
            <person name="Perez-Trallero E."/>
        </authorList>
    </citation>
    <scope>NUCLEOTIDE SEQUENCE [LARGE SCALE GENOMIC DNA]</scope>
    <source>
        <strain evidence="2 3">X1655</strain>
    </source>
</reference>
<feature type="domain" description="TerD" evidence="1">
    <location>
        <begin position="187"/>
        <end position="358"/>
    </location>
</feature>
<dbReference type="AlphaFoldDB" id="A0A1W0AYY1"/>
<keyword evidence="3" id="KW-1185">Reference proteome</keyword>
<dbReference type="EMBL" id="MUMY01000007">
    <property type="protein sequence ID" value="ONM48907.1"/>
    <property type="molecule type" value="Genomic_DNA"/>
</dbReference>
<protein>
    <recommendedName>
        <fullName evidence="1">TerD domain-containing protein</fullName>
    </recommendedName>
</protein>
<dbReference type="RefSeq" id="WP_077116387.1">
    <property type="nucleotide sequence ID" value="NZ_LOKT01000005.1"/>
</dbReference>
<dbReference type="Proteomes" id="UP000188836">
    <property type="component" value="Unassembled WGS sequence"/>
</dbReference>
<gene>
    <name evidence="2" type="ORF">B0T46_10620</name>
</gene>
<organism evidence="2 3">
    <name type="scientific">Nocardia donostiensis</name>
    <dbReference type="NCBI Taxonomy" id="1538463"/>
    <lineage>
        <taxon>Bacteria</taxon>
        <taxon>Bacillati</taxon>
        <taxon>Actinomycetota</taxon>
        <taxon>Actinomycetes</taxon>
        <taxon>Mycobacteriales</taxon>
        <taxon>Nocardiaceae</taxon>
        <taxon>Nocardia</taxon>
    </lineage>
</organism>
<dbReference type="CDD" id="cd06974">
    <property type="entry name" value="TerD_like"/>
    <property type="match status" value="1"/>
</dbReference>